<dbReference type="EMBL" id="JABFAF010000006">
    <property type="protein sequence ID" value="MBA0856803.1"/>
    <property type="molecule type" value="Genomic_DNA"/>
</dbReference>
<comment type="caution">
    <text evidence="1">The sequence shown here is derived from an EMBL/GenBank/DDBJ whole genome shotgun (WGS) entry which is preliminary data.</text>
</comment>
<accession>A0A7J9LDS3</accession>
<dbReference type="AlphaFoldDB" id="A0A7J9LDS3"/>
<evidence type="ECO:0000313" key="2">
    <source>
        <dbReference type="Proteomes" id="UP000593576"/>
    </source>
</evidence>
<protein>
    <recommendedName>
        <fullName evidence="3">Cullin N-terminal domain-containing protein</fullName>
    </recommendedName>
</protein>
<reference evidence="1 2" key="1">
    <citation type="journal article" date="2019" name="Genome Biol. Evol.">
        <title>Insights into the evolution of the New World diploid cottons (Gossypium, subgenus Houzingenia) based on genome sequencing.</title>
        <authorList>
            <person name="Grover C.E."/>
            <person name="Arick M.A. 2nd"/>
            <person name="Thrash A."/>
            <person name="Conover J.L."/>
            <person name="Sanders W.S."/>
            <person name="Peterson D.G."/>
            <person name="Frelichowski J.E."/>
            <person name="Scheffler J.A."/>
            <person name="Scheffler B.E."/>
            <person name="Wendel J.F."/>
        </authorList>
    </citation>
    <scope>NUCLEOTIDE SEQUENCE [LARGE SCALE GENOMIC DNA]</scope>
    <source>
        <strain evidence="1">1</strain>
        <tissue evidence="1">Leaf</tissue>
    </source>
</reference>
<evidence type="ECO:0000313" key="1">
    <source>
        <dbReference type="EMBL" id="MBA0856803.1"/>
    </source>
</evidence>
<evidence type="ECO:0008006" key="3">
    <source>
        <dbReference type="Google" id="ProtNLM"/>
    </source>
</evidence>
<proteinExistence type="predicted"/>
<organism evidence="1 2">
    <name type="scientific">Gossypium schwendimanii</name>
    <name type="common">Cotton</name>
    <dbReference type="NCBI Taxonomy" id="34291"/>
    <lineage>
        <taxon>Eukaryota</taxon>
        <taxon>Viridiplantae</taxon>
        <taxon>Streptophyta</taxon>
        <taxon>Embryophyta</taxon>
        <taxon>Tracheophyta</taxon>
        <taxon>Spermatophyta</taxon>
        <taxon>Magnoliopsida</taxon>
        <taxon>eudicotyledons</taxon>
        <taxon>Gunneridae</taxon>
        <taxon>Pentapetalae</taxon>
        <taxon>rosids</taxon>
        <taxon>malvids</taxon>
        <taxon>Malvales</taxon>
        <taxon>Malvaceae</taxon>
        <taxon>Malvoideae</taxon>
        <taxon>Gossypium</taxon>
    </lineage>
</organism>
<keyword evidence="2" id="KW-1185">Reference proteome</keyword>
<gene>
    <name evidence="1" type="ORF">Goshw_003273</name>
</gene>
<sequence>MEDLKSTFDSPEGFTQYLSKSLFFIHHADNDLGLTFKAEMEKRYSIDKYAELLIEEFSKQLKTNKLLSKIFWILNERYKCLYLYM</sequence>
<name>A0A7J9LDS3_GOSSC</name>
<dbReference type="Proteomes" id="UP000593576">
    <property type="component" value="Unassembled WGS sequence"/>
</dbReference>
<dbReference type="OrthoDB" id="10315626at2759"/>